<organism evidence="4 5">
    <name type="scientific">Pseudomonas nicosulfuronedens</name>
    <dbReference type="NCBI Taxonomy" id="2571105"/>
    <lineage>
        <taxon>Bacteria</taxon>
        <taxon>Pseudomonadati</taxon>
        <taxon>Pseudomonadota</taxon>
        <taxon>Gammaproteobacteria</taxon>
        <taxon>Pseudomonadales</taxon>
        <taxon>Pseudomonadaceae</taxon>
        <taxon>Pseudomonas</taxon>
    </lineage>
</organism>
<evidence type="ECO:0000313" key="4">
    <source>
        <dbReference type="EMBL" id="TLX69818.1"/>
    </source>
</evidence>
<proteinExistence type="predicted"/>
<reference evidence="4 5" key="1">
    <citation type="submission" date="2019-04" db="EMBL/GenBank/DDBJ databases">
        <authorList>
            <person name="Li M."/>
        </authorList>
    </citation>
    <scope>NUCLEOTIDE SEQUENCE [LARGE SCALE GENOMIC DNA]</scope>
    <source>
        <strain evidence="4 5">LAM1902</strain>
    </source>
</reference>
<feature type="signal peptide" evidence="3">
    <location>
        <begin position="1"/>
        <end position="22"/>
    </location>
</feature>
<dbReference type="EMBL" id="SWDV01000074">
    <property type="protein sequence ID" value="TLX69818.1"/>
    <property type="molecule type" value="Genomic_DNA"/>
</dbReference>
<feature type="transmembrane region" description="Helical" evidence="2">
    <location>
        <begin position="387"/>
        <end position="405"/>
    </location>
</feature>
<keyword evidence="2" id="KW-0812">Transmembrane</keyword>
<dbReference type="Proteomes" id="UP000306635">
    <property type="component" value="Unassembled WGS sequence"/>
</dbReference>
<protein>
    <recommendedName>
        <fullName evidence="6">Attachment protein</fullName>
    </recommendedName>
</protein>
<dbReference type="AlphaFoldDB" id="A0A5R9QL56"/>
<keyword evidence="3" id="KW-0732">Signal</keyword>
<feature type="compositionally biased region" description="Gly residues" evidence="1">
    <location>
        <begin position="259"/>
        <end position="304"/>
    </location>
</feature>
<feature type="chain" id="PRO_5024451693" description="Attachment protein" evidence="3">
    <location>
        <begin position="23"/>
        <end position="407"/>
    </location>
</feature>
<gene>
    <name evidence="4" type="ORF">FAS41_29940</name>
</gene>
<dbReference type="RefSeq" id="WP_138526895.1">
    <property type="nucleotide sequence ID" value="NZ_SWDV01000074.1"/>
</dbReference>
<name>A0A5R9QL56_9PSED</name>
<evidence type="ECO:0000256" key="1">
    <source>
        <dbReference type="SAM" id="MobiDB-lite"/>
    </source>
</evidence>
<sequence>MRLHLRLAIAALVFLLSSGAHALTPYHWIFSDRSGPNFDSPASACSDTLAFLQRVSQGATITYFGYVMVGDDKASCNFQEVWPTGVQRPVSQGLTRVGDGCAQGSEYNPTDATCEVRSPSDAECKTRGNYTTVVQFSFTAGGAVFDVDPEIKDGCVYEPGTPDSCDDNGCIVDMIPVGNDIMSDNPDNPDQQLQDYLDQLAKQFKCEKTANGTVGCTGAETTPPDIDPDDKCPDGYSWSGTACFPTTGGGNENPDNPGGNTGGGNGGNSGGDGGANPGTGGGDGNGDGNNSGGGGGDDGTSGGDGPKESLEQPKQGSWDEALETWSGKVEEAKKEFSEKIKENADQLKGVFDLNLGEGGGKLPCDTFVVWKKTVSLCFTEYEEKLSYLRYALMFMASVLAAFVILKE</sequence>
<feature type="region of interest" description="Disordered" evidence="1">
    <location>
        <begin position="213"/>
        <end position="318"/>
    </location>
</feature>
<evidence type="ECO:0000256" key="3">
    <source>
        <dbReference type="SAM" id="SignalP"/>
    </source>
</evidence>
<evidence type="ECO:0008006" key="6">
    <source>
        <dbReference type="Google" id="ProtNLM"/>
    </source>
</evidence>
<dbReference type="OrthoDB" id="6191870at2"/>
<keyword evidence="2" id="KW-0472">Membrane</keyword>
<comment type="caution">
    <text evidence="4">The sequence shown here is derived from an EMBL/GenBank/DDBJ whole genome shotgun (WGS) entry which is preliminary data.</text>
</comment>
<evidence type="ECO:0000313" key="5">
    <source>
        <dbReference type="Proteomes" id="UP000306635"/>
    </source>
</evidence>
<accession>A0A5R9QL56</accession>
<evidence type="ECO:0000256" key="2">
    <source>
        <dbReference type="SAM" id="Phobius"/>
    </source>
</evidence>
<keyword evidence="2" id="KW-1133">Transmembrane helix</keyword>
<keyword evidence="5" id="KW-1185">Reference proteome</keyword>